<accession>A0AAU8BF56</accession>
<keyword evidence="4" id="KW-0808">Transferase</keyword>
<dbReference type="InterPro" id="IPR000014">
    <property type="entry name" value="PAS"/>
</dbReference>
<dbReference type="PROSITE" id="PS50887">
    <property type="entry name" value="GGDEF"/>
    <property type="match status" value="1"/>
</dbReference>
<evidence type="ECO:0000313" key="4">
    <source>
        <dbReference type="EMBL" id="XCD14962.1"/>
    </source>
</evidence>
<dbReference type="PROSITE" id="PS50112">
    <property type="entry name" value="PAS"/>
    <property type="match status" value="1"/>
</dbReference>
<dbReference type="InterPro" id="IPR001610">
    <property type="entry name" value="PAC"/>
</dbReference>
<gene>
    <name evidence="4" type="ORF">PG915_10165</name>
</gene>
<dbReference type="NCBIfam" id="TIGR00254">
    <property type="entry name" value="GGDEF"/>
    <property type="match status" value="1"/>
</dbReference>
<sequence length="423" mass="47887">MDKPIARLDESISRLFDVTPIPTAITCPKGRLLYTNPALCQFLGYSRNELMSNDVMMTHPDDLALNQRIRSQLSREPFTPIQIEKRYRHKKGYTLVAQLNIAADVNEVGRVHHFVSQIVDMSAMRKSHAAELLLNHMVKKGSDAIYVAEMEYGHILNCNELAYKRLGYSKEELLQLSVIDINPRFCEETTWSEHVSRMRLNGEACIEATHRRKDGKEIPIEASVNMVDFDGQQYLIAIVRDISERKEQQLKAIEAQNLDPLTNLANRRLLESQLKQLAGECRKKGEKIAFMYVDIDNFKSLNDQHGHVVGDKILTEFAKRLQDFTRQSDLVGRLGGDEFLIVLPGLNSREHVLSIAHHILQVTSHPIDIGESELIPINVSLGATLCDSQELNCVRAVSVADKAMYVAKTREGSACYFLDIDSD</sequence>
<organism evidence="4">
    <name type="scientific">Vibrio chaetopteri</name>
    <dbReference type="NCBI Taxonomy" id="3016528"/>
    <lineage>
        <taxon>Bacteria</taxon>
        <taxon>Pseudomonadati</taxon>
        <taxon>Pseudomonadota</taxon>
        <taxon>Gammaproteobacteria</taxon>
        <taxon>Vibrionales</taxon>
        <taxon>Vibrionaceae</taxon>
        <taxon>Vibrio</taxon>
    </lineage>
</organism>
<dbReference type="SMART" id="SM00267">
    <property type="entry name" value="GGDEF"/>
    <property type="match status" value="1"/>
</dbReference>
<evidence type="ECO:0000259" key="3">
    <source>
        <dbReference type="PROSITE" id="PS50887"/>
    </source>
</evidence>
<dbReference type="PROSITE" id="PS50113">
    <property type="entry name" value="PAC"/>
    <property type="match status" value="1"/>
</dbReference>
<dbReference type="EMBL" id="CP115920">
    <property type="protein sequence ID" value="XCD14962.1"/>
    <property type="molecule type" value="Genomic_DNA"/>
</dbReference>
<keyword evidence="4" id="KW-0548">Nucleotidyltransferase</keyword>
<dbReference type="InterPro" id="IPR052155">
    <property type="entry name" value="Biofilm_reg_signaling"/>
</dbReference>
<dbReference type="InterPro" id="IPR029787">
    <property type="entry name" value="Nucleotide_cyclase"/>
</dbReference>
<dbReference type="PANTHER" id="PTHR44757:SF2">
    <property type="entry name" value="BIOFILM ARCHITECTURE MAINTENANCE PROTEIN MBAA"/>
    <property type="match status" value="1"/>
</dbReference>
<evidence type="ECO:0000259" key="2">
    <source>
        <dbReference type="PROSITE" id="PS50113"/>
    </source>
</evidence>
<dbReference type="SUPFAM" id="SSF55785">
    <property type="entry name" value="PYP-like sensor domain (PAS domain)"/>
    <property type="match status" value="2"/>
</dbReference>
<dbReference type="RefSeq" id="WP_353496426.1">
    <property type="nucleotide sequence ID" value="NZ_CP115920.1"/>
</dbReference>
<dbReference type="NCBIfam" id="TIGR00229">
    <property type="entry name" value="sensory_box"/>
    <property type="match status" value="2"/>
</dbReference>
<dbReference type="GO" id="GO:0052621">
    <property type="term" value="F:diguanylate cyclase activity"/>
    <property type="evidence" value="ECO:0007669"/>
    <property type="project" value="UniProtKB-EC"/>
</dbReference>
<reference evidence="4" key="1">
    <citation type="submission" date="2023-01" db="EMBL/GenBank/DDBJ databases">
        <title>Vibrio sp. CB1-14 genome sequencing.</title>
        <authorList>
            <person name="Otstavnykh N."/>
            <person name="Isaeva M."/>
            <person name="Meleshko D."/>
        </authorList>
    </citation>
    <scope>NUCLEOTIDE SEQUENCE</scope>
    <source>
        <strain evidence="4">CB1-14</strain>
    </source>
</reference>
<proteinExistence type="predicted"/>
<dbReference type="InterPro" id="IPR000160">
    <property type="entry name" value="GGDEF_dom"/>
</dbReference>
<dbReference type="InterPro" id="IPR000700">
    <property type="entry name" value="PAS-assoc_C"/>
</dbReference>
<feature type="domain" description="PAC" evidence="2">
    <location>
        <begin position="204"/>
        <end position="254"/>
    </location>
</feature>
<dbReference type="PANTHER" id="PTHR44757">
    <property type="entry name" value="DIGUANYLATE CYCLASE DGCP"/>
    <property type="match status" value="1"/>
</dbReference>
<dbReference type="KEGG" id="vck:PG915_10165"/>
<dbReference type="SMART" id="SM00086">
    <property type="entry name" value="PAC"/>
    <property type="match status" value="2"/>
</dbReference>
<feature type="domain" description="GGDEF" evidence="3">
    <location>
        <begin position="286"/>
        <end position="420"/>
    </location>
</feature>
<dbReference type="EC" id="2.7.7.65" evidence="4"/>
<name>A0AAU8BF56_9VIBR</name>
<dbReference type="InterPro" id="IPR035965">
    <property type="entry name" value="PAS-like_dom_sf"/>
</dbReference>
<dbReference type="Pfam" id="PF13426">
    <property type="entry name" value="PAS_9"/>
    <property type="match status" value="2"/>
</dbReference>
<dbReference type="CDD" id="cd00130">
    <property type="entry name" value="PAS"/>
    <property type="match status" value="2"/>
</dbReference>
<dbReference type="Gene3D" id="3.30.70.270">
    <property type="match status" value="1"/>
</dbReference>
<dbReference type="Gene3D" id="3.30.450.20">
    <property type="entry name" value="PAS domain"/>
    <property type="match status" value="2"/>
</dbReference>
<dbReference type="SMART" id="SM00091">
    <property type="entry name" value="PAS"/>
    <property type="match status" value="2"/>
</dbReference>
<protein>
    <submittedName>
        <fullName evidence="4">Diguanylate cyclase</fullName>
        <ecNumber evidence="4">2.7.7.65</ecNumber>
    </submittedName>
</protein>
<dbReference type="CDD" id="cd01949">
    <property type="entry name" value="GGDEF"/>
    <property type="match status" value="1"/>
</dbReference>
<dbReference type="InterPro" id="IPR043128">
    <property type="entry name" value="Rev_trsase/Diguanyl_cyclase"/>
</dbReference>
<feature type="domain" description="PAS" evidence="1">
    <location>
        <begin position="8"/>
        <end position="62"/>
    </location>
</feature>
<dbReference type="AlphaFoldDB" id="A0AAU8BF56"/>
<dbReference type="Pfam" id="PF00990">
    <property type="entry name" value="GGDEF"/>
    <property type="match status" value="1"/>
</dbReference>
<dbReference type="SUPFAM" id="SSF55073">
    <property type="entry name" value="Nucleotide cyclase"/>
    <property type="match status" value="1"/>
</dbReference>
<evidence type="ECO:0000259" key="1">
    <source>
        <dbReference type="PROSITE" id="PS50112"/>
    </source>
</evidence>